<comment type="caution">
    <text evidence="2">The sequence shown here is derived from an EMBL/GenBank/DDBJ whole genome shotgun (WGS) entry which is preliminary data.</text>
</comment>
<dbReference type="STRING" id="1817863.A2Y62_08395"/>
<evidence type="ECO:0000313" key="3">
    <source>
        <dbReference type="Proteomes" id="UP000178943"/>
    </source>
</evidence>
<dbReference type="Proteomes" id="UP000178943">
    <property type="component" value="Unassembled WGS sequence"/>
</dbReference>
<keyword evidence="1" id="KW-0812">Transmembrane</keyword>
<name>A0A1F5VQN8_9BACT</name>
<accession>A0A1F5VQN8</accession>
<keyword evidence="1" id="KW-0472">Membrane</keyword>
<reference evidence="2 3" key="1">
    <citation type="journal article" date="2016" name="Nat. Commun.">
        <title>Thousands of microbial genomes shed light on interconnected biogeochemical processes in an aquifer system.</title>
        <authorList>
            <person name="Anantharaman K."/>
            <person name="Brown C.T."/>
            <person name="Hug L.A."/>
            <person name="Sharon I."/>
            <person name="Castelle C.J."/>
            <person name="Probst A.J."/>
            <person name="Thomas B.C."/>
            <person name="Singh A."/>
            <person name="Wilkins M.J."/>
            <person name="Karaoz U."/>
            <person name="Brodie E.L."/>
            <person name="Williams K.H."/>
            <person name="Hubbard S.S."/>
            <person name="Banfield J.F."/>
        </authorList>
    </citation>
    <scope>NUCLEOTIDE SEQUENCE [LARGE SCALE GENOMIC DNA]</scope>
</reference>
<organism evidence="2 3">
    <name type="scientific">Candidatus Fischerbacteria bacterium RBG_13_37_8</name>
    <dbReference type="NCBI Taxonomy" id="1817863"/>
    <lineage>
        <taxon>Bacteria</taxon>
        <taxon>Candidatus Fischeribacteriota</taxon>
    </lineage>
</organism>
<proteinExistence type="predicted"/>
<feature type="transmembrane region" description="Helical" evidence="1">
    <location>
        <begin position="15"/>
        <end position="34"/>
    </location>
</feature>
<evidence type="ECO:0000313" key="2">
    <source>
        <dbReference type="EMBL" id="OGF65734.1"/>
    </source>
</evidence>
<keyword evidence="1" id="KW-1133">Transmembrane helix</keyword>
<dbReference type="AlphaFoldDB" id="A0A1F5VQN8"/>
<dbReference type="EMBL" id="MFGW01000106">
    <property type="protein sequence ID" value="OGF65734.1"/>
    <property type="molecule type" value="Genomic_DNA"/>
</dbReference>
<gene>
    <name evidence="2" type="ORF">A2Y62_08395</name>
</gene>
<protein>
    <submittedName>
        <fullName evidence="2">Uncharacterized protein</fullName>
    </submittedName>
</protein>
<evidence type="ECO:0000256" key="1">
    <source>
        <dbReference type="SAM" id="Phobius"/>
    </source>
</evidence>
<sequence length="83" mass="9697">MIKKNVNTTVKIKKISYGLTIILPVFTFVGFIIYSNTFSSPFVLDDFRFIVNNDLLQNSSVYYKFNLPRYIGYVSFGLNYLVY</sequence>